<proteinExistence type="predicted"/>
<reference evidence="1 2" key="1">
    <citation type="journal article" date="2017" name="J. Antimicrob. Chemother.">
        <title>Characterization of the population structure, drug resistance mechanisms and plasmids of the community-associated Enterobacter cloacae complex in China.</title>
        <authorList>
            <person name="Zhou K."/>
            <person name="Yu W."/>
            <person name="Cao X."/>
            <person name="Shen P."/>
            <person name="Lu H."/>
            <person name="Luo Q."/>
            <person name="Rossen J.W.A."/>
            <person name="Xiao Y."/>
        </authorList>
    </citation>
    <scope>NUCLEOTIDE SEQUENCE [LARGE SCALE GENOMIC DNA]</scope>
    <source>
        <strain evidence="1 2">ECC904</strain>
    </source>
</reference>
<dbReference type="AlphaFoldDB" id="A0A2J0Q0N1"/>
<gene>
    <name evidence="1" type="ORF">B9Q30_09715</name>
</gene>
<protein>
    <submittedName>
        <fullName evidence="1">Uncharacterized protein</fullName>
    </submittedName>
</protein>
<sequence>MLPSVNLVIMRRVCGMDVQCHSMNLYAINMIKYYLMHKKVRVTHQVTRTLKTALCIKSINFCAQTPAPYAR</sequence>
<evidence type="ECO:0000313" key="2">
    <source>
        <dbReference type="Proteomes" id="UP000229974"/>
    </source>
</evidence>
<evidence type="ECO:0000313" key="1">
    <source>
        <dbReference type="EMBL" id="PJD86170.1"/>
    </source>
</evidence>
<comment type="caution">
    <text evidence="1">The sequence shown here is derived from an EMBL/GenBank/DDBJ whole genome shotgun (WGS) entry which is preliminary data.</text>
</comment>
<dbReference type="EMBL" id="NEEW01000005">
    <property type="protein sequence ID" value="PJD86170.1"/>
    <property type="molecule type" value="Genomic_DNA"/>
</dbReference>
<dbReference type="Proteomes" id="UP000229974">
    <property type="component" value="Unassembled WGS sequence"/>
</dbReference>
<name>A0A2J0Q0N1_9ENTR</name>
<accession>A0A2J0Q0N1</accession>
<organism evidence="1 2">
    <name type="scientific">Enterobacter hormaechei</name>
    <dbReference type="NCBI Taxonomy" id="158836"/>
    <lineage>
        <taxon>Bacteria</taxon>
        <taxon>Pseudomonadati</taxon>
        <taxon>Pseudomonadota</taxon>
        <taxon>Gammaproteobacteria</taxon>
        <taxon>Enterobacterales</taxon>
        <taxon>Enterobacteriaceae</taxon>
        <taxon>Enterobacter</taxon>
        <taxon>Enterobacter cloacae complex</taxon>
    </lineage>
</organism>